<evidence type="ECO:0000256" key="12">
    <source>
        <dbReference type="ARBA" id="ARBA00049244"/>
    </source>
</evidence>
<dbReference type="KEGG" id="sre:PTSG_13123"/>
<evidence type="ECO:0000259" key="14">
    <source>
        <dbReference type="PROSITE" id="PS50173"/>
    </source>
</evidence>
<feature type="region of interest" description="Disordered" evidence="13">
    <location>
        <begin position="543"/>
        <end position="675"/>
    </location>
</feature>
<dbReference type="FunFam" id="3.40.1170.60:FF:000002">
    <property type="entry name" value="Polymerase (DNA directed) kappa"/>
    <property type="match status" value="1"/>
</dbReference>
<evidence type="ECO:0000256" key="10">
    <source>
        <dbReference type="ARBA" id="ARBA00022932"/>
    </source>
</evidence>
<name>F2URE9_SALR5</name>
<evidence type="ECO:0000256" key="9">
    <source>
        <dbReference type="ARBA" id="ARBA00022842"/>
    </source>
</evidence>
<dbReference type="InterPro" id="IPR036775">
    <property type="entry name" value="DNA_pol_Y-fam_lit_finger_sf"/>
</dbReference>
<evidence type="ECO:0000256" key="5">
    <source>
        <dbReference type="ARBA" id="ARBA00022695"/>
    </source>
</evidence>
<dbReference type="SUPFAM" id="SSF56672">
    <property type="entry name" value="DNA/RNA polymerases"/>
    <property type="match status" value="1"/>
</dbReference>
<dbReference type="Pfam" id="PF00817">
    <property type="entry name" value="IMS"/>
    <property type="match status" value="1"/>
</dbReference>
<dbReference type="InterPro" id="IPR050116">
    <property type="entry name" value="DNA_polymerase-Y"/>
</dbReference>
<dbReference type="FunFam" id="3.30.1490.100:FF:000004">
    <property type="entry name" value="DNA polymerase IV"/>
    <property type="match status" value="1"/>
</dbReference>
<dbReference type="AlphaFoldDB" id="F2URE9"/>
<dbReference type="HAMAP" id="MF_01113">
    <property type="entry name" value="DNApol_IV"/>
    <property type="match status" value="1"/>
</dbReference>
<dbReference type="GO" id="GO:0046872">
    <property type="term" value="F:metal ion binding"/>
    <property type="evidence" value="ECO:0007669"/>
    <property type="project" value="UniProtKB-KW"/>
</dbReference>
<dbReference type="PANTHER" id="PTHR11076:SF33">
    <property type="entry name" value="DNA POLYMERASE KAPPA"/>
    <property type="match status" value="1"/>
</dbReference>
<dbReference type="GO" id="GO:0005634">
    <property type="term" value="C:nucleus"/>
    <property type="evidence" value="ECO:0007669"/>
    <property type="project" value="TreeGrafter"/>
</dbReference>
<dbReference type="RefSeq" id="XP_004988314.1">
    <property type="nucleotide sequence ID" value="XM_004988257.1"/>
</dbReference>
<dbReference type="EC" id="2.7.7.7" evidence="2"/>
<keyword evidence="4" id="KW-0808">Transferase</keyword>
<evidence type="ECO:0000256" key="3">
    <source>
        <dbReference type="ARBA" id="ARBA00016178"/>
    </source>
</evidence>
<evidence type="ECO:0000256" key="6">
    <source>
        <dbReference type="ARBA" id="ARBA00022705"/>
    </source>
</evidence>
<evidence type="ECO:0000313" key="16">
    <source>
        <dbReference type="Proteomes" id="UP000007799"/>
    </source>
</evidence>
<dbReference type="GO" id="GO:0006260">
    <property type="term" value="P:DNA replication"/>
    <property type="evidence" value="ECO:0007669"/>
    <property type="project" value="UniProtKB-KW"/>
</dbReference>
<evidence type="ECO:0000256" key="2">
    <source>
        <dbReference type="ARBA" id="ARBA00012417"/>
    </source>
</evidence>
<keyword evidence="11" id="KW-0234">DNA repair</keyword>
<dbReference type="GO" id="GO:0006281">
    <property type="term" value="P:DNA repair"/>
    <property type="evidence" value="ECO:0007669"/>
    <property type="project" value="UniProtKB-KW"/>
</dbReference>
<accession>F2URE9</accession>
<feature type="region of interest" description="Disordered" evidence="13">
    <location>
        <begin position="1"/>
        <end position="50"/>
    </location>
</feature>
<dbReference type="InterPro" id="IPR043502">
    <property type="entry name" value="DNA/RNA_pol_sf"/>
</dbReference>
<dbReference type="STRING" id="946362.F2URE9"/>
<comment type="similarity">
    <text evidence="1">Belongs to the DNA polymerase type-Y family.</text>
</comment>
<keyword evidence="5" id="KW-0548">Nucleotidyltransferase</keyword>
<evidence type="ECO:0000313" key="15">
    <source>
        <dbReference type="EMBL" id="EGD80252.1"/>
    </source>
</evidence>
<dbReference type="Gene3D" id="3.30.160.60">
    <property type="entry name" value="Classic Zinc Finger"/>
    <property type="match status" value="1"/>
</dbReference>
<dbReference type="Proteomes" id="UP000007799">
    <property type="component" value="Unassembled WGS sequence"/>
</dbReference>
<dbReference type="EMBL" id="GL832991">
    <property type="protein sequence ID" value="EGD80252.1"/>
    <property type="molecule type" value="Genomic_DNA"/>
</dbReference>
<dbReference type="FunCoup" id="F2URE9">
    <property type="interactions" value="1286"/>
</dbReference>
<evidence type="ECO:0000256" key="13">
    <source>
        <dbReference type="SAM" id="MobiDB-lite"/>
    </source>
</evidence>
<dbReference type="GO" id="GO:0003887">
    <property type="term" value="F:DNA-directed DNA polymerase activity"/>
    <property type="evidence" value="ECO:0007669"/>
    <property type="project" value="UniProtKB-KW"/>
</dbReference>
<dbReference type="InterPro" id="IPR001126">
    <property type="entry name" value="UmuC"/>
</dbReference>
<proteinExistence type="inferred from homology"/>
<dbReference type="Pfam" id="PF11799">
    <property type="entry name" value="IMS_C"/>
    <property type="match status" value="1"/>
</dbReference>
<evidence type="ECO:0000256" key="11">
    <source>
        <dbReference type="ARBA" id="ARBA00023204"/>
    </source>
</evidence>
<keyword evidence="7" id="KW-0479">Metal-binding</keyword>
<keyword evidence="9" id="KW-0460">Magnesium</keyword>
<dbReference type="InterPro" id="IPR022880">
    <property type="entry name" value="DNApol_IV"/>
</dbReference>
<dbReference type="Gene3D" id="3.40.1170.60">
    <property type="match status" value="1"/>
</dbReference>
<dbReference type="Pfam" id="PF11798">
    <property type="entry name" value="IMS_HHH"/>
    <property type="match status" value="1"/>
</dbReference>
<keyword evidence="6" id="KW-0235">DNA replication</keyword>
<evidence type="ECO:0000256" key="7">
    <source>
        <dbReference type="ARBA" id="ARBA00022723"/>
    </source>
</evidence>
<comment type="catalytic activity">
    <reaction evidence="12">
        <text>DNA(n) + a 2'-deoxyribonucleoside 5'-triphosphate = DNA(n+1) + diphosphate</text>
        <dbReference type="Rhea" id="RHEA:22508"/>
        <dbReference type="Rhea" id="RHEA-COMP:17339"/>
        <dbReference type="Rhea" id="RHEA-COMP:17340"/>
        <dbReference type="ChEBI" id="CHEBI:33019"/>
        <dbReference type="ChEBI" id="CHEBI:61560"/>
        <dbReference type="ChEBI" id="CHEBI:173112"/>
        <dbReference type="EC" id="2.7.7.7"/>
    </reaction>
</comment>
<keyword evidence="16" id="KW-1185">Reference proteome</keyword>
<keyword evidence="8" id="KW-0227">DNA damage</keyword>
<organism evidence="16">
    <name type="scientific">Salpingoeca rosetta (strain ATCC 50818 / BSB-021)</name>
    <dbReference type="NCBI Taxonomy" id="946362"/>
    <lineage>
        <taxon>Eukaryota</taxon>
        <taxon>Choanoflagellata</taxon>
        <taxon>Craspedida</taxon>
        <taxon>Salpingoecidae</taxon>
        <taxon>Salpingoeca</taxon>
    </lineage>
</organism>
<protein>
    <recommendedName>
        <fullName evidence="3">DNA polymerase kappa</fullName>
        <ecNumber evidence="2">2.7.7.7</ecNumber>
    </recommendedName>
</protein>
<dbReference type="Gene3D" id="1.10.150.810">
    <property type="match status" value="1"/>
</dbReference>
<dbReference type="SUPFAM" id="SSF100879">
    <property type="entry name" value="Lesion bypass DNA polymerase (Y-family), little finger domain"/>
    <property type="match status" value="1"/>
</dbReference>
<dbReference type="GO" id="GO:0042276">
    <property type="term" value="P:error-prone translesion synthesis"/>
    <property type="evidence" value="ECO:0007669"/>
    <property type="project" value="TreeGrafter"/>
</dbReference>
<dbReference type="Gene3D" id="3.30.1490.100">
    <property type="entry name" value="DNA polymerase, Y-family, little finger domain"/>
    <property type="match status" value="1"/>
</dbReference>
<dbReference type="InterPro" id="IPR017961">
    <property type="entry name" value="DNA_pol_Y-fam_little_finger"/>
</dbReference>
<dbReference type="NCBIfam" id="NF002677">
    <property type="entry name" value="PRK02406.1"/>
    <property type="match status" value="1"/>
</dbReference>
<feature type="compositionally biased region" description="Acidic residues" evidence="13">
    <location>
        <begin position="587"/>
        <end position="605"/>
    </location>
</feature>
<dbReference type="InterPro" id="IPR024728">
    <property type="entry name" value="PolY_HhH_motif"/>
</dbReference>
<feature type="compositionally biased region" description="Basic residues" evidence="13">
    <location>
        <begin position="825"/>
        <end position="836"/>
    </location>
</feature>
<dbReference type="InterPro" id="IPR043128">
    <property type="entry name" value="Rev_trsase/Diguanyl_cyclase"/>
</dbReference>
<feature type="compositionally biased region" description="Basic and acidic residues" evidence="13">
    <location>
        <begin position="558"/>
        <end position="576"/>
    </location>
</feature>
<evidence type="ECO:0000256" key="4">
    <source>
        <dbReference type="ARBA" id="ARBA00022679"/>
    </source>
</evidence>
<dbReference type="InParanoid" id="F2URE9"/>
<evidence type="ECO:0000256" key="8">
    <source>
        <dbReference type="ARBA" id="ARBA00022763"/>
    </source>
</evidence>
<sequence length="860" mass="92529">MEDDDSDGGDGAPVHGGDEDEEEEEVQHGCGGEEQKRGVCPGEDGEGGDTAVAKRAKVTTANHTTTTTLPSLSSASALGAPCAALERAGSSVTGRLAYGRNKTVKGVDHEKVMATILATSGSSAYMKRLQERSARTVRSIASKTQRWEAATPRERRRAAAVAEEAVREAQERLTFSRVYVHCDMDAFYASVEERDNPDLKGKPMAVGGMKMLTTANYEARKYGVRSAMPGYIGKALCPHLILIKPRFPVYKSVSAIFKSILRDYDPDFLSGGLDEASLDITDCVQRRMDRDLSLTREATACALVEEMRARILAATNLTASAGIACTRRLAKTCSDWKKPNGQYFLPFTLDSVTAFLRPLPIRKLSGIGNVTEELLRGLGVETVAGMLEQRAKLQLLFRPRTFQFFMHVAHGVSVPRTRTRERKSISTERTFDATSSRVQLLSILNRICSKLTAEMQEKQLAGRCLTLKVKLATFHVLQRSVTLPTPIADSSVLFAQMRAIMARELEAASPSPSRMPAVRLLGVRVSSLTFGRNRATVLDRFVTRRGNGGGDDDGSDGDCDKQGMDENEHSASRQDAVDTSSRGMTAVDEDDGDGDDGDDGDEDDMMPGLFNDEVTDMAMMGDDDGDVDGAMDDGDDGFAFSDVPPPARPLPAASHDEIGNGNSIRGHDSDNDDDDDDEVVVVEAQTPLRDASCHLAIAPTGAASTIPKSAGSPLCPVCGRHLPTENAALNTHVDECLNRHLLSSIATPDTHDMHNTAAAPTTTTTTTVSAATTTSVAARGTVEATAPTATGTPRPTSTPAPSSSFSSLQLFSSSNKKPPGQQRASSKKKKKRRKQTMQKQTATSAVDIRHALSRAAQRWS</sequence>
<feature type="compositionally biased region" description="Acidic residues" evidence="13">
    <location>
        <begin position="621"/>
        <end position="636"/>
    </location>
</feature>
<keyword evidence="10" id="KW-0239">DNA-directed DNA polymerase</keyword>
<dbReference type="GO" id="GO:0003684">
    <property type="term" value="F:damaged DNA binding"/>
    <property type="evidence" value="ECO:0007669"/>
    <property type="project" value="InterPro"/>
</dbReference>
<dbReference type="PROSITE" id="PS50173">
    <property type="entry name" value="UMUC"/>
    <property type="match status" value="1"/>
</dbReference>
<dbReference type="OrthoDB" id="1747274at2759"/>
<feature type="domain" description="UmuC" evidence="14">
    <location>
        <begin position="179"/>
        <end position="368"/>
    </location>
</feature>
<reference evidence="15" key="1">
    <citation type="submission" date="2009-08" db="EMBL/GenBank/DDBJ databases">
        <title>Annotation of Salpingoeca rosetta.</title>
        <authorList>
            <consortium name="The Broad Institute Genome Sequencing Platform"/>
            <person name="Russ C."/>
            <person name="Cuomo C."/>
            <person name="Burger G."/>
            <person name="Gray M.W."/>
            <person name="Holland P.W.H."/>
            <person name="King N."/>
            <person name="Lang F.B.F."/>
            <person name="Roger A.J."/>
            <person name="Ruiz-Trillo I."/>
            <person name="Young S.K."/>
            <person name="Zeng Q."/>
            <person name="Gargeya S."/>
            <person name="Alvarado L."/>
            <person name="Berlin A."/>
            <person name="Chapman S.B."/>
            <person name="Chen Z."/>
            <person name="Freedman E."/>
            <person name="Gellesch M."/>
            <person name="Goldberg J."/>
            <person name="Griggs A."/>
            <person name="Gujja S."/>
            <person name="Heilman E."/>
            <person name="Heiman D."/>
            <person name="Howarth C."/>
            <person name="Mehta T."/>
            <person name="Neiman D."/>
            <person name="Pearson M."/>
            <person name="Roberts A."/>
            <person name="Saif S."/>
            <person name="Shea T."/>
            <person name="Shenoy N."/>
            <person name="Sisk P."/>
            <person name="Stolte C."/>
            <person name="Sykes S."/>
            <person name="White J."/>
            <person name="Yandava C."/>
            <person name="Haas B."/>
            <person name="Nusbaum C."/>
            <person name="Birren B."/>
        </authorList>
    </citation>
    <scope>NUCLEOTIDE SEQUENCE [LARGE SCALE GENOMIC DNA]</scope>
    <source>
        <strain evidence="15">ATCC 50818</strain>
    </source>
</reference>
<feature type="region of interest" description="Disordered" evidence="13">
    <location>
        <begin position="748"/>
        <end position="860"/>
    </location>
</feature>
<gene>
    <name evidence="15" type="ORF">PTSG_13123</name>
</gene>
<dbReference type="GeneID" id="16068841"/>
<evidence type="ECO:0000256" key="1">
    <source>
        <dbReference type="ARBA" id="ARBA00010945"/>
    </source>
</evidence>
<dbReference type="eggNOG" id="KOG2094">
    <property type="taxonomic scope" value="Eukaryota"/>
</dbReference>
<feature type="compositionally biased region" description="Low complexity" evidence="13">
    <location>
        <begin position="756"/>
        <end position="814"/>
    </location>
</feature>
<dbReference type="Gene3D" id="3.30.70.270">
    <property type="match status" value="1"/>
</dbReference>
<dbReference type="PANTHER" id="PTHR11076">
    <property type="entry name" value="DNA REPAIR POLYMERASE UMUC / TRANSFERASE FAMILY MEMBER"/>
    <property type="match status" value="1"/>
</dbReference>
<dbReference type="CDD" id="cd03586">
    <property type="entry name" value="PolY_Pol_IV_kappa"/>
    <property type="match status" value="1"/>
</dbReference>